<dbReference type="InterPro" id="IPR036899">
    <property type="entry name" value="Ribosomal_uL13_sf"/>
</dbReference>
<dbReference type="NCBIfam" id="TIGR01066">
    <property type="entry name" value="rplM_bact"/>
    <property type="match status" value="1"/>
</dbReference>
<dbReference type="GO" id="GO:0005840">
    <property type="term" value="C:ribosome"/>
    <property type="evidence" value="ECO:0007669"/>
    <property type="project" value="UniProtKB-KW"/>
</dbReference>
<dbReference type="InterPro" id="IPR005823">
    <property type="entry name" value="Ribosomal_uL13_bac-type"/>
</dbReference>
<evidence type="ECO:0000256" key="1">
    <source>
        <dbReference type="ARBA" id="ARBA00006227"/>
    </source>
</evidence>
<evidence type="ECO:0000313" key="6">
    <source>
        <dbReference type="Proteomes" id="UP000231382"/>
    </source>
</evidence>
<keyword evidence="2 4" id="KW-0689">Ribosomal protein</keyword>
<keyword evidence="3 4" id="KW-0687">Ribonucleoprotein</keyword>
<dbReference type="PANTHER" id="PTHR11545">
    <property type="entry name" value="RIBOSOMAL PROTEIN L13"/>
    <property type="match status" value="1"/>
</dbReference>
<dbReference type="GO" id="GO:0003735">
    <property type="term" value="F:structural constituent of ribosome"/>
    <property type="evidence" value="ECO:0007669"/>
    <property type="project" value="InterPro"/>
</dbReference>
<dbReference type="GO" id="GO:1990904">
    <property type="term" value="C:ribonucleoprotein complex"/>
    <property type="evidence" value="ECO:0007669"/>
    <property type="project" value="UniProtKB-KW"/>
</dbReference>
<dbReference type="HAMAP" id="MF_01366">
    <property type="entry name" value="Ribosomal_uL13"/>
    <property type="match status" value="1"/>
</dbReference>
<dbReference type="EMBL" id="PEZW01000018">
    <property type="protein sequence ID" value="PIS07558.1"/>
    <property type="molecule type" value="Genomic_DNA"/>
</dbReference>
<sequence length="141" mass="15935">MKNNLEQNRKWYLLDANGATLGRISTKIATLLRGKGKVEFAPNLDCGDYVVVINSEKVVLTGNKEEQKRYYTHSGYIGNLRTKTVEEMKSSHPTEILNHSVSGMLANTKLKKGFLSRLKLYAGESHPHVNIKFTELKDKVK</sequence>
<evidence type="ECO:0000313" key="5">
    <source>
        <dbReference type="EMBL" id="PIS07558.1"/>
    </source>
</evidence>
<dbReference type="GO" id="GO:0003729">
    <property type="term" value="F:mRNA binding"/>
    <property type="evidence" value="ECO:0007669"/>
    <property type="project" value="TreeGrafter"/>
</dbReference>
<dbReference type="CDD" id="cd00392">
    <property type="entry name" value="Ribosomal_L13"/>
    <property type="match status" value="1"/>
</dbReference>
<organism evidence="5 6">
    <name type="scientific">Candidatus Berkelbacteria bacterium CG10_big_fil_rev_8_21_14_0_10_43_13</name>
    <dbReference type="NCBI Taxonomy" id="1974514"/>
    <lineage>
        <taxon>Bacteria</taxon>
        <taxon>Candidatus Berkelbacteria</taxon>
    </lineage>
</organism>
<dbReference type="SUPFAM" id="SSF52161">
    <property type="entry name" value="Ribosomal protein L13"/>
    <property type="match status" value="1"/>
</dbReference>
<dbReference type="Gene3D" id="3.90.1180.10">
    <property type="entry name" value="Ribosomal protein L13"/>
    <property type="match status" value="1"/>
</dbReference>
<dbReference type="Proteomes" id="UP000231382">
    <property type="component" value="Unassembled WGS sequence"/>
</dbReference>
<evidence type="ECO:0000256" key="4">
    <source>
        <dbReference type="HAMAP-Rule" id="MF_01366"/>
    </source>
</evidence>
<protein>
    <recommendedName>
        <fullName evidence="4">Large ribosomal subunit protein uL13</fullName>
    </recommendedName>
</protein>
<dbReference type="PANTHER" id="PTHR11545:SF2">
    <property type="entry name" value="LARGE RIBOSOMAL SUBUNIT PROTEIN UL13M"/>
    <property type="match status" value="1"/>
</dbReference>
<name>A0A2H0W895_9BACT</name>
<comment type="similarity">
    <text evidence="1 4">Belongs to the universal ribosomal protein uL13 family.</text>
</comment>
<dbReference type="PIRSF" id="PIRSF002181">
    <property type="entry name" value="Ribosomal_L13"/>
    <property type="match status" value="1"/>
</dbReference>
<evidence type="ECO:0000256" key="3">
    <source>
        <dbReference type="ARBA" id="ARBA00023274"/>
    </source>
</evidence>
<comment type="subunit">
    <text evidence="4">Part of the 50S ribosomal subunit.</text>
</comment>
<comment type="function">
    <text evidence="4">This protein is one of the early assembly proteins of the 50S ribosomal subunit, although it is not seen to bind rRNA by itself. It is important during the early stages of 50S assembly.</text>
</comment>
<comment type="caution">
    <text evidence="5">The sequence shown here is derived from an EMBL/GenBank/DDBJ whole genome shotgun (WGS) entry which is preliminary data.</text>
</comment>
<reference evidence="6" key="1">
    <citation type="submission" date="2017-09" db="EMBL/GenBank/DDBJ databases">
        <title>Depth-based differentiation of microbial function through sediment-hosted aquifers and enrichment of novel symbionts in the deep terrestrial subsurface.</title>
        <authorList>
            <person name="Probst A.J."/>
            <person name="Ladd B."/>
            <person name="Jarett J.K."/>
            <person name="Geller-Mcgrath D.E."/>
            <person name="Sieber C.M.K."/>
            <person name="Emerson J.B."/>
            <person name="Anantharaman K."/>
            <person name="Thomas B.C."/>
            <person name="Malmstrom R."/>
            <person name="Stieglmeier M."/>
            <person name="Klingl A."/>
            <person name="Woyke T."/>
            <person name="Ryan C.M."/>
            <person name="Banfield J.F."/>
        </authorList>
    </citation>
    <scope>NUCLEOTIDE SEQUENCE [LARGE SCALE GENOMIC DNA]</scope>
</reference>
<gene>
    <name evidence="4 5" type="primary">rplM</name>
    <name evidence="5" type="ORF">COT78_02565</name>
</gene>
<dbReference type="GO" id="GO:0017148">
    <property type="term" value="P:negative regulation of translation"/>
    <property type="evidence" value="ECO:0007669"/>
    <property type="project" value="TreeGrafter"/>
</dbReference>
<dbReference type="Pfam" id="PF00572">
    <property type="entry name" value="Ribosomal_L13"/>
    <property type="match status" value="1"/>
</dbReference>
<proteinExistence type="inferred from homology"/>
<dbReference type="InterPro" id="IPR005822">
    <property type="entry name" value="Ribosomal_uL13"/>
</dbReference>
<evidence type="ECO:0000256" key="2">
    <source>
        <dbReference type="ARBA" id="ARBA00022980"/>
    </source>
</evidence>
<dbReference type="AlphaFoldDB" id="A0A2H0W895"/>
<dbReference type="GO" id="GO:0006412">
    <property type="term" value="P:translation"/>
    <property type="evidence" value="ECO:0007669"/>
    <property type="project" value="UniProtKB-UniRule"/>
</dbReference>
<accession>A0A2H0W895</accession>